<evidence type="ECO:0000256" key="1">
    <source>
        <dbReference type="ARBA" id="ARBA00004496"/>
    </source>
</evidence>
<dbReference type="Proteomes" id="UP000177960">
    <property type="component" value="Unassembled WGS sequence"/>
</dbReference>
<evidence type="ECO:0000313" key="19">
    <source>
        <dbReference type="Proteomes" id="UP000177960"/>
    </source>
</evidence>
<dbReference type="GO" id="GO:0008763">
    <property type="term" value="F:UDP-N-acetylmuramate-L-alanine ligase activity"/>
    <property type="evidence" value="ECO:0007669"/>
    <property type="project" value="UniProtKB-UniRule"/>
</dbReference>
<evidence type="ECO:0000256" key="7">
    <source>
        <dbReference type="ARBA" id="ARBA00022741"/>
    </source>
</evidence>
<dbReference type="GO" id="GO:0005524">
    <property type="term" value="F:ATP binding"/>
    <property type="evidence" value="ECO:0007669"/>
    <property type="project" value="UniProtKB-UniRule"/>
</dbReference>
<feature type="domain" description="Mur ligase N-terminal catalytic" evidence="15">
    <location>
        <begin position="5"/>
        <end position="104"/>
    </location>
</feature>
<evidence type="ECO:0000256" key="5">
    <source>
        <dbReference type="ARBA" id="ARBA00022598"/>
    </source>
</evidence>
<dbReference type="InterPro" id="IPR004101">
    <property type="entry name" value="Mur_ligase_C"/>
</dbReference>
<keyword evidence="10 14" id="KW-0573">Peptidoglycan synthesis</keyword>
<accession>A0A1G1ZIY2</accession>
<evidence type="ECO:0000256" key="9">
    <source>
        <dbReference type="ARBA" id="ARBA00022960"/>
    </source>
</evidence>
<keyword evidence="9 14" id="KW-0133">Cell shape</keyword>
<dbReference type="Pfam" id="PF08245">
    <property type="entry name" value="Mur_ligase_M"/>
    <property type="match status" value="1"/>
</dbReference>
<comment type="function">
    <text evidence="14">Cell wall formation.</text>
</comment>
<gene>
    <name evidence="14" type="primary">murC</name>
    <name evidence="18" type="ORF">A3B92_00385</name>
</gene>
<dbReference type="InterPro" id="IPR005758">
    <property type="entry name" value="UDP-N-AcMur_Ala_ligase_MurC"/>
</dbReference>
<feature type="domain" description="Mur ligase central" evidence="17">
    <location>
        <begin position="108"/>
        <end position="233"/>
    </location>
</feature>
<dbReference type="GO" id="GO:0051301">
    <property type="term" value="P:cell division"/>
    <property type="evidence" value="ECO:0007669"/>
    <property type="project" value="UniProtKB-KW"/>
</dbReference>
<comment type="pathway">
    <text evidence="2 14">Cell wall biogenesis; peptidoglycan biosynthesis.</text>
</comment>
<name>A0A1G1ZIY2_9BACT</name>
<evidence type="ECO:0000256" key="6">
    <source>
        <dbReference type="ARBA" id="ARBA00022618"/>
    </source>
</evidence>
<keyword evidence="7 14" id="KW-0547">Nucleotide-binding</keyword>
<evidence type="ECO:0000256" key="11">
    <source>
        <dbReference type="ARBA" id="ARBA00023306"/>
    </source>
</evidence>
<evidence type="ECO:0000256" key="8">
    <source>
        <dbReference type="ARBA" id="ARBA00022840"/>
    </source>
</evidence>
<dbReference type="GO" id="GO:0009252">
    <property type="term" value="P:peptidoglycan biosynthetic process"/>
    <property type="evidence" value="ECO:0007669"/>
    <property type="project" value="UniProtKB-UniRule"/>
</dbReference>
<dbReference type="GO" id="GO:0005737">
    <property type="term" value="C:cytoplasm"/>
    <property type="evidence" value="ECO:0007669"/>
    <property type="project" value="UniProtKB-SubCell"/>
</dbReference>
<evidence type="ECO:0000259" key="15">
    <source>
        <dbReference type="Pfam" id="PF01225"/>
    </source>
</evidence>
<comment type="catalytic activity">
    <reaction evidence="13 14">
        <text>UDP-N-acetyl-alpha-D-muramate + L-alanine + ATP = UDP-N-acetyl-alpha-D-muramoyl-L-alanine + ADP + phosphate + H(+)</text>
        <dbReference type="Rhea" id="RHEA:23372"/>
        <dbReference type="ChEBI" id="CHEBI:15378"/>
        <dbReference type="ChEBI" id="CHEBI:30616"/>
        <dbReference type="ChEBI" id="CHEBI:43474"/>
        <dbReference type="ChEBI" id="CHEBI:57972"/>
        <dbReference type="ChEBI" id="CHEBI:70757"/>
        <dbReference type="ChEBI" id="CHEBI:83898"/>
        <dbReference type="ChEBI" id="CHEBI:456216"/>
        <dbReference type="EC" id="6.3.2.8"/>
    </reaction>
</comment>
<dbReference type="HAMAP" id="MF_00046">
    <property type="entry name" value="MurC"/>
    <property type="match status" value="1"/>
</dbReference>
<keyword evidence="6 14" id="KW-0132">Cell division</keyword>
<keyword evidence="8 14" id="KW-0067">ATP-binding</keyword>
<evidence type="ECO:0000256" key="4">
    <source>
        <dbReference type="ARBA" id="ARBA00022490"/>
    </source>
</evidence>
<evidence type="ECO:0000256" key="10">
    <source>
        <dbReference type="ARBA" id="ARBA00022984"/>
    </source>
</evidence>
<keyword evidence="5 14" id="KW-0436">Ligase</keyword>
<dbReference type="SUPFAM" id="SSF51984">
    <property type="entry name" value="MurCD N-terminal domain"/>
    <property type="match status" value="1"/>
</dbReference>
<dbReference type="EMBL" id="MHJG01000002">
    <property type="protein sequence ID" value="OGY64578.1"/>
    <property type="molecule type" value="Genomic_DNA"/>
</dbReference>
<dbReference type="Pfam" id="PF02875">
    <property type="entry name" value="Mur_ligase_C"/>
    <property type="match status" value="1"/>
</dbReference>
<evidence type="ECO:0000256" key="3">
    <source>
        <dbReference type="ARBA" id="ARBA00012211"/>
    </source>
</evidence>
<dbReference type="InterPro" id="IPR036615">
    <property type="entry name" value="Mur_ligase_C_dom_sf"/>
</dbReference>
<dbReference type="PANTHER" id="PTHR43445">
    <property type="entry name" value="UDP-N-ACETYLMURAMATE--L-ALANINE LIGASE-RELATED"/>
    <property type="match status" value="1"/>
</dbReference>
<dbReference type="InterPro" id="IPR013221">
    <property type="entry name" value="Mur_ligase_cen"/>
</dbReference>
<dbReference type="PANTHER" id="PTHR43445:SF3">
    <property type="entry name" value="UDP-N-ACETYLMURAMATE--L-ALANINE LIGASE"/>
    <property type="match status" value="1"/>
</dbReference>
<comment type="subcellular location">
    <subcellularLocation>
        <location evidence="1 14">Cytoplasm</location>
    </subcellularLocation>
</comment>
<protein>
    <recommendedName>
        <fullName evidence="3 14">UDP-N-acetylmuramate--L-alanine ligase</fullName>
        <ecNumber evidence="3 14">6.3.2.8</ecNumber>
    </recommendedName>
    <alternativeName>
        <fullName evidence="14">UDP-N-acetylmuramoyl-L-alanine synthetase</fullName>
    </alternativeName>
</protein>
<keyword evidence="11 14" id="KW-0131">Cell cycle</keyword>
<organism evidence="18 19">
    <name type="scientific">Candidatus Harrisonbacteria bacterium RIFCSPHIGHO2_02_FULL_42_16</name>
    <dbReference type="NCBI Taxonomy" id="1798404"/>
    <lineage>
        <taxon>Bacteria</taxon>
        <taxon>Candidatus Harrisoniibacteriota</taxon>
    </lineage>
</organism>
<dbReference type="EC" id="6.3.2.8" evidence="3 14"/>
<dbReference type="Gene3D" id="3.90.190.20">
    <property type="entry name" value="Mur ligase, C-terminal domain"/>
    <property type="match status" value="1"/>
</dbReference>
<proteinExistence type="inferred from homology"/>
<keyword evidence="4 14" id="KW-0963">Cytoplasm</keyword>
<evidence type="ECO:0000256" key="14">
    <source>
        <dbReference type="HAMAP-Rule" id="MF_00046"/>
    </source>
</evidence>
<evidence type="ECO:0000259" key="17">
    <source>
        <dbReference type="Pfam" id="PF08245"/>
    </source>
</evidence>
<evidence type="ECO:0000259" key="16">
    <source>
        <dbReference type="Pfam" id="PF02875"/>
    </source>
</evidence>
<feature type="binding site" evidence="14">
    <location>
        <begin position="110"/>
        <end position="116"/>
    </location>
    <ligand>
        <name>ATP</name>
        <dbReference type="ChEBI" id="CHEBI:30616"/>
    </ligand>
</feature>
<dbReference type="SUPFAM" id="SSF53623">
    <property type="entry name" value="MurD-like peptide ligases, catalytic domain"/>
    <property type="match status" value="1"/>
</dbReference>
<dbReference type="GO" id="GO:0008360">
    <property type="term" value="P:regulation of cell shape"/>
    <property type="evidence" value="ECO:0007669"/>
    <property type="project" value="UniProtKB-KW"/>
</dbReference>
<comment type="caution">
    <text evidence="18">The sequence shown here is derived from an EMBL/GenBank/DDBJ whole genome shotgun (WGS) entry which is preliminary data.</text>
</comment>
<evidence type="ECO:0000313" key="18">
    <source>
        <dbReference type="EMBL" id="OGY64578.1"/>
    </source>
</evidence>
<comment type="similarity">
    <text evidence="14">Belongs to the MurCDEF family.</text>
</comment>
<reference evidence="18 19" key="1">
    <citation type="journal article" date="2016" name="Nat. Commun.">
        <title>Thousands of microbial genomes shed light on interconnected biogeochemical processes in an aquifer system.</title>
        <authorList>
            <person name="Anantharaman K."/>
            <person name="Brown C.T."/>
            <person name="Hug L.A."/>
            <person name="Sharon I."/>
            <person name="Castelle C.J."/>
            <person name="Probst A.J."/>
            <person name="Thomas B.C."/>
            <person name="Singh A."/>
            <person name="Wilkins M.J."/>
            <person name="Karaoz U."/>
            <person name="Brodie E.L."/>
            <person name="Williams K.H."/>
            <person name="Hubbard S.S."/>
            <person name="Banfield J.F."/>
        </authorList>
    </citation>
    <scope>NUCLEOTIDE SEQUENCE [LARGE SCALE GENOMIC DNA]</scope>
</reference>
<evidence type="ECO:0000256" key="2">
    <source>
        <dbReference type="ARBA" id="ARBA00004752"/>
    </source>
</evidence>
<keyword evidence="12 14" id="KW-0961">Cell wall biogenesis/degradation</keyword>
<dbReference type="AlphaFoldDB" id="A0A1G1ZIY2"/>
<dbReference type="SUPFAM" id="SSF53244">
    <property type="entry name" value="MurD-like peptide ligases, peptide-binding domain"/>
    <property type="match status" value="1"/>
</dbReference>
<dbReference type="Gene3D" id="3.40.1190.10">
    <property type="entry name" value="Mur-like, catalytic domain"/>
    <property type="match status" value="1"/>
</dbReference>
<dbReference type="STRING" id="1798404.A3B92_00385"/>
<evidence type="ECO:0000256" key="12">
    <source>
        <dbReference type="ARBA" id="ARBA00023316"/>
    </source>
</evidence>
<sequence length="424" mass="47244">MSSKKIHFIGIGGIGVSAVARMFLRGKKTVSGSDIARSEITKALEKIGAKIYYRHSGKNLKAADLVVYSPAVAENNPELIKARKLGIRTFSYPEMLGAISKDKYTIAVSGAHGKTTTTAMVGMMLRDAKLDPTIIVGSLLREEKSNFVAGRSKYFVVEACEYKRSFLNINPKIAIITNIDNDHLDYYKSVKNIQKAFGEFAAKLGKDGYLICNPNGKYMKPVVKIAKCEIIDYTKLPRDFKLKVIGEHNLDNAQAAFAVGKMLGIRENTIRKSLENFSGTWRRFEYKGKTKNGVLVYDDYGHHPAEIKATLKAVREAFANKKIFCVFQPHLYSRTKLLMNDFAKSFNDADAVIVMDIYAAREKNDGTSSADLVKKTQKYHKNARYAENFSKAAKILIAETKKGDLVITMGAGDVYKIGEQFTSF</sequence>
<dbReference type="Pfam" id="PF01225">
    <property type="entry name" value="Mur_ligase"/>
    <property type="match status" value="1"/>
</dbReference>
<dbReference type="InterPro" id="IPR050061">
    <property type="entry name" value="MurCDEF_pg_biosynth"/>
</dbReference>
<dbReference type="Gene3D" id="3.40.50.720">
    <property type="entry name" value="NAD(P)-binding Rossmann-like Domain"/>
    <property type="match status" value="1"/>
</dbReference>
<dbReference type="InterPro" id="IPR000713">
    <property type="entry name" value="Mur_ligase_N"/>
</dbReference>
<evidence type="ECO:0000256" key="13">
    <source>
        <dbReference type="ARBA" id="ARBA00047833"/>
    </source>
</evidence>
<dbReference type="GO" id="GO:0071555">
    <property type="term" value="P:cell wall organization"/>
    <property type="evidence" value="ECO:0007669"/>
    <property type="project" value="UniProtKB-KW"/>
</dbReference>
<dbReference type="InterPro" id="IPR036565">
    <property type="entry name" value="Mur-like_cat_sf"/>
</dbReference>
<dbReference type="UniPathway" id="UPA00219"/>
<feature type="domain" description="Mur ligase C-terminal" evidence="16">
    <location>
        <begin position="282"/>
        <end position="412"/>
    </location>
</feature>